<organism evidence="1">
    <name type="scientific">Bradyrhizobium sp. LLZ17</name>
    <dbReference type="NCBI Taxonomy" id="3239388"/>
    <lineage>
        <taxon>Bacteria</taxon>
        <taxon>Pseudomonadati</taxon>
        <taxon>Pseudomonadota</taxon>
        <taxon>Alphaproteobacteria</taxon>
        <taxon>Hyphomicrobiales</taxon>
        <taxon>Nitrobacteraceae</taxon>
        <taxon>Bradyrhizobium</taxon>
    </lineage>
</organism>
<dbReference type="AlphaFoldDB" id="A0AB39XMI8"/>
<dbReference type="Pfam" id="PF04107">
    <property type="entry name" value="GCS2"/>
    <property type="match status" value="1"/>
</dbReference>
<sequence length="98" mass="11048">MTRKRRYSKVISDLGMVGLGNPISGLHVHVEVPEPDQRVEIMHRLVPFLPLLLARSTSSPFWCGYQPDCWATATPRTTPCRGPASRRCFATLLNTRPM</sequence>
<gene>
    <name evidence="1" type="ORF">AB8Z38_36425</name>
</gene>
<dbReference type="InterPro" id="IPR014746">
    <property type="entry name" value="Gln_synth/guanido_kin_cat_dom"/>
</dbReference>
<dbReference type="SUPFAM" id="SSF55931">
    <property type="entry name" value="Glutamine synthetase/guanido kinase"/>
    <property type="match status" value="1"/>
</dbReference>
<accession>A0AB39XMI8</accession>
<dbReference type="InterPro" id="IPR050141">
    <property type="entry name" value="GCL_type2/YbdK_subfam"/>
</dbReference>
<dbReference type="Gene3D" id="3.30.590.20">
    <property type="match status" value="1"/>
</dbReference>
<reference evidence="1" key="1">
    <citation type="submission" date="2024-08" db="EMBL/GenBank/DDBJ databases">
        <authorList>
            <person name="Chaddad Z."/>
            <person name="Lamrabet M."/>
            <person name="Bouhnik O."/>
            <person name="Alami S."/>
            <person name="Wipf D."/>
            <person name="Courty P.E."/>
            <person name="Missbah El Idrissi M."/>
        </authorList>
    </citation>
    <scope>NUCLEOTIDE SEQUENCE</scope>
    <source>
        <strain evidence="1">LLZ17</strain>
    </source>
</reference>
<dbReference type="RefSeq" id="WP_369722350.1">
    <property type="nucleotide sequence ID" value="NZ_CP165734.1"/>
</dbReference>
<dbReference type="EMBL" id="CP165734">
    <property type="protein sequence ID" value="XDV57897.1"/>
    <property type="molecule type" value="Genomic_DNA"/>
</dbReference>
<dbReference type="GO" id="GO:0042398">
    <property type="term" value="P:modified amino acid biosynthetic process"/>
    <property type="evidence" value="ECO:0007669"/>
    <property type="project" value="InterPro"/>
</dbReference>
<dbReference type="PANTHER" id="PTHR36510">
    <property type="entry name" value="GLUTAMATE--CYSTEINE LIGASE 2-RELATED"/>
    <property type="match status" value="1"/>
</dbReference>
<name>A0AB39XMI8_9BRAD</name>
<proteinExistence type="predicted"/>
<evidence type="ECO:0000313" key="1">
    <source>
        <dbReference type="EMBL" id="XDV57897.1"/>
    </source>
</evidence>
<dbReference type="GO" id="GO:0004357">
    <property type="term" value="F:glutamate-cysteine ligase activity"/>
    <property type="evidence" value="ECO:0007669"/>
    <property type="project" value="InterPro"/>
</dbReference>
<protein>
    <submittedName>
        <fullName evidence="1">Glutamate-cysteine ligase family protein</fullName>
    </submittedName>
</protein>
<dbReference type="PANTHER" id="PTHR36510:SF1">
    <property type="entry name" value="GLUTAMATE--CYSTEINE LIGASE 2-RELATED"/>
    <property type="match status" value="1"/>
</dbReference>
<keyword evidence="1" id="KW-0436">Ligase</keyword>
<dbReference type="InterPro" id="IPR006336">
    <property type="entry name" value="GCS2"/>
</dbReference>